<evidence type="ECO:0000313" key="1">
    <source>
        <dbReference type="EMBL" id="CBJ27474.1"/>
    </source>
</evidence>
<dbReference type="EMBL" id="FN648960">
    <property type="protein sequence ID" value="CBJ27474.1"/>
    <property type="molecule type" value="Genomic_DNA"/>
</dbReference>
<evidence type="ECO:0000313" key="2">
    <source>
        <dbReference type="Proteomes" id="UP000002630"/>
    </source>
</evidence>
<organism evidence="1 2">
    <name type="scientific">Ectocarpus siliculosus</name>
    <name type="common">Brown alga</name>
    <name type="synonym">Conferva siliculosa</name>
    <dbReference type="NCBI Taxonomy" id="2880"/>
    <lineage>
        <taxon>Eukaryota</taxon>
        <taxon>Sar</taxon>
        <taxon>Stramenopiles</taxon>
        <taxon>Ochrophyta</taxon>
        <taxon>PX clade</taxon>
        <taxon>Phaeophyceae</taxon>
        <taxon>Ectocarpales</taxon>
        <taxon>Ectocarpaceae</taxon>
        <taxon>Ectocarpus</taxon>
    </lineage>
</organism>
<dbReference type="InParanoid" id="D7G679"/>
<accession>D7G679</accession>
<sequence length="93" mass="10401">MARPHGILGRSIENRGILSLRCAGEEIRSSLVGTEYLRWRLPTKCFLDCASSGSLKHWSSTMHYMVSLVDLVHAQLLRIPGLKPRQDPSTNPS</sequence>
<name>D7G679_ECTSI</name>
<dbReference type="AlphaFoldDB" id="D7G679"/>
<protein>
    <submittedName>
        <fullName evidence="1">Uncharacterized protein</fullName>
    </submittedName>
</protein>
<gene>
    <name evidence="1" type="ORF">Esi_0073_0021</name>
</gene>
<dbReference type="EMBL" id="FN649729">
    <property type="protein sequence ID" value="CBJ27474.1"/>
    <property type="molecule type" value="Genomic_DNA"/>
</dbReference>
<keyword evidence="2" id="KW-1185">Reference proteome</keyword>
<dbReference type="Proteomes" id="UP000002630">
    <property type="component" value="Linkage Group LG04"/>
</dbReference>
<reference evidence="1 2" key="1">
    <citation type="journal article" date="2010" name="Nature">
        <title>The Ectocarpus genome and the independent evolution of multicellularity in brown algae.</title>
        <authorList>
            <person name="Cock J.M."/>
            <person name="Sterck L."/>
            <person name="Rouze P."/>
            <person name="Scornet D."/>
            <person name="Allen A.E."/>
            <person name="Amoutzias G."/>
            <person name="Anthouard V."/>
            <person name="Artiguenave F."/>
            <person name="Aury J.M."/>
            <person name="Badger J.H."/>
            <person name="Beszteri B."/>
            <person name="Billiau K."/>
            <person name="Bonnet E."/>
            <person name="Bothwell J.H."/>
            <person name="Bowler C."/>
            <person name="Boyen C."/>
            <person name="Brownlee C."/>
            <person name="Carrano C.J."/>
            <person name="Charrier B."/>
            <person name="Cho G.Y."/>
            <person name="Coelho S.M."/>
            <person name="Collen J."/>
            <person name="Corre E."/>
            <person name="Da Silva C."/>
            <person name="Delage L."/>
            <person name="Delaroque N."/>
            <person name="Dittami S.M."/>
            <person name="Doulbeau S."/>
            <person name="Elias M."/>
            <person name="Farnham G."/>
            <person name="Gachon C.M."/>
            <person name="Gschloessl B."/>
            <person name="Heesch S."/>
            <person name="Jabbari K."/>
            <person name="Jubin C."/>
            <person name="Kawai H."/>
            <person name="Kimura K."/>
            <person name="Kloareg B."/>
            <person name="Kupper F.C."/>
            <person name="Lang D."/>
            <person name="Le Bail A."/>
            <person name="Leblanc C."/>
            <person name="Lerouge P."/>
            <person name="Lohr M."/>
            <person name="Lopez P.J."/>
            <person name="Martens C."/>
            <person name="Maumus F."/>
            <person name="Michel G."/>
            <person name="Miranda-Saavedra D."/>
            <person name="Morales J."/>
            <person name="Moreau H."/>
            <person name="Motomura T."/>
            <person name="Nagasato C."/>
            <person name="Napoli C.A."/>
            <person name="Nelson D.R."/>
            <person name="Nyvall-Collen P."/>
            <person name="Peters A.F."/>
            <person name="Pommier C."/>
            <person name="Potin P."/>
            <person name="Poulain J."/>
            <person name="Quesneville H."/>
            <person name="Read B."/>
            <person name="Rensing S.A."/>
            <person name="Ritter A."/>
            <person name="Rousvoal S."/>
            <person name="Samanta M."/>
            <person name="Samson G."/>
            <person name="Schroeder D.C."/>
            <person name="Segurens B."/>
            <person name="Strittmatter M."/>
            <person name="Tonon T."/>
            <person name="Tregear J.W."/>
            <person name="Valentin K."/>
            <person name="von Dassow P."/>
            <person name="Yamagishi T."/>
            <person name="Van de Peer Y."/>
            <person name="Wincker P."/>
        </authorList>
    </citation>
    <scope>NUCLEOTIDE SEQUENCE [LARGE SCALE GENOMIC DNA]</scope>
    <source>
        <strain evidence="2">Ec32 / CCAP1310/4</strain>
    </source>
</reference>
<proteinExistence type="predicted"/>